<sequence>METSVKAAKVLATPPPDVASSSSSPDEEPVAAAGGSSSNVLDPMLEFSRRLEDIVSAHGAAAGVLDTQSAAEADKTEEGAAADITVTMETDVSLTMQSLNNLSSPQEKLESLARKFAEMAAWRRCDGKKLCVLQQKLSSLQEEKQQLQAERRSSVAARGELEALCRDMQSHYNTLREDTLQRCREDEEKRSEITSHFQKMLTDIQAQIEQHSTRNDKLCHENANLSDKLEGLMSQCELREESLEKLSRHRELQHKLTEAKLEESNALLAQAQEKHHREKEYEDTLQRCREDEEKRSEITSHFQKMLTDIQAQIEQHSTRNDKLCHENANLSDKLEGLMSQCELREESLEKLSRHRELQHKLTEAKLEESNALLAQAQEKHHREKEYLLREAIDKTKKCFAMKEQELSMKKKLTLYAQKFDEFQATLAKSNEIYVRFKKEMDNMSDKMKKMEKESNLWKTRFENCNKALTDMIEERKEKGKDYDLFVLKIQKLEKLCRVLQEERKILYEKIKEVRKSNSALPAKVFGSSNLRDTAGSEGADEPSVLTPGEIQELQEDDPVLTEDMARLREQQTKLQEFAASLLDAPADTDKDDSGDVDLEEDMMASVFVHFKTKTQVKEEPVSVPEPAVDVSSEATDADLPPKDKVETVVKSDVSTPGQVEVQETQQVKPDEEIQQQPPAEEEPTPEAERVETDPPTEAKPEAAETEMFEKPCEVKPLVPEDDKKLQQQPAVPVQVPEEAATTSESAAPSENTPAPSENTPAPSNGNSSKTQAPKKKKKRAGKNSS</sequence>
<dbReference type="InterPro" id="IPR026183">
    <property type="entry name" value="Taxilin_fam"/>
</dbReference>
<organism evidence="4 5">
    <name type="scientific">Scophthalmus maximus</name>
    <name type="common">Turbot</name>
    <name type="synonym">Psetta maxima</name>
    <dbReference type="NCBI Taxonomy" id="52904"/>
    <lineage>
        <taxon>Eukaryota</taxon>
        <taxon>Metazoa</taxon>
        <taxon>Chordata</taxon>
        <taxon>Craniata</taxon>
        <taxon>Vertebrata</taxon>
        <taxon>Euteleostomi</taxon>
        <taxon>Actinopterygii</taxon>
        <taxon>Neopterygii</taxon>
        <taxon>Teleostei</taxon>
        <taxon>Neoteleostei</taxon>
        <taxon>Acanthomorphata</taxon>
        <taxon>Carangaria</taxon>
        <taxon>Pleuronectiformes</taxon>
        <taxon>Pleuronectoidei</taxon>
        <taxon>Scophthalmidae</taxon>
        <taxon>Scophthalmus</taxon>
    </lineage>
</organism>
<feature type="compositionally biased region" description="Basic and acidic residues" evidence="3">
    <location>
        <begin position="686"/>
        <end position="725"/>
    </location>
</feature>
<feature type="region of interest" description="Disordered" evidence="3">
    <location>
        <begin position="614"/>
        <end position="785"/>
    </location>
</feature>
<dbReference type="EMBL" id="CP026262">
    <property type="protein sequence ID" value="AWP20476.1"/>
    <property type="molecule type" value="Genomic_DNA"/>
</dbReference>
<feature type="coiled-coil region" evidence="2">
    <location>
        <begin position="130"/>
        <end position="157"/>
    </location>
</feature>
<feature type="compositionally biased region" description="Polar residues" evidence="3">
    <location>
        <begin position="652"/>
        <end position="667"/>
    </location>
</feature>
<feature type="region of interest" description="Disordered" evidence="3">
    <location>
        <begin position="1"/>
        <end position="40"/>
    </location>
</feature>
<evidence type="ECO:0000256" key="2">
    <source>
        <dbReference type="SAM" id="Coils"/>
    </source>
</evidence>
<gene>
    <name evidence="4" type="ORF">SMAX5B_000036</name>
</gene>
<dbReference type="STRING" id="52904.ENSSMAP00000015094"/>
<evidence type="ECO:0000313" key="4">
    <source>
        <dbReference type="EMBL" id="AWP20476.1"/>
    </source>
</evidence>
<dbReference type="GO" id="GO:0019905">
    <property type="term" value="F:syntaxin binding"/>
    <property type="evidence" value="ECO:0007669"/>
    <property type="project" value="InterPro"/>
</dbReference>
<dbReference type="PANTHER" id="PTHR16127:SF10">
    <property type="entry name" value="BETA-TAXILIN"/>
    <property type="match status" value="1"/>
</dbReference>
<feature type="region of interest" description="Disordered" evidence="3">
    <location>
        <begin position="528"/>
        <end position="547"/>
    </location>
</feature>
<protein>
    <submittedName>
        <fullName evidence="4">Putative beta-taxilin</fullName>
    </submittedName>
</protein>
<feature type="coiled-coil region" evidence="2">
    <location>
        <begin position="320"/>
        <end position="379"/>
    </location>
</feature>
<dbReference type="Pfam" id="PF09728">
    <property type="entry name" value="Taxilin"/>
    <property type="match status" value="1"/>
</dbReference>
<feature type="coiled-coil region" evidence="2">
    <location>
        <begin position="215"/>
        <end position="274"/>
    </location>
</feature>
<reference evidence="4 5" key="1">
    <citation type="submission" date="2017-12" db="EMBL/GenBank/DDBJ databases">
        <title>Integrating genomic resources of turbot (Scophthalmus maximus) in depth evaluation of genetic and physical mapping variation across individuals.</title>
        <authorList>
            <person name="Martinez P."/>
        </authorList>
    </citation>
    <scope>NUCLEOTIDE SEQUENCE [LARGE SCALE GENOMIC DNA]</scope>
</reference>
<name>A0A2U9CXT9_SCOMX</name>
<keyword evidence="2" id="KW-0175">Coiled coil</keyword>
<dbReference type="PANTHER" id="PTHR16127">
    <property type="entry name" value="TAXILIN"/>
    <property type="match status" value="1"/>
</dbReference>
<proteinExistence type="inferred from homology"/>
<evidence type="ECO:0000256" key="1">
    <source>
        <dbReference type="ARBA" id="ARBA00009550"/>
    </source>
</evidence>
<accession>A0A2U9CXT9</accession>
<evidence type="ECO:0000256" key="3">
    <source>
        <dbReference type="SAM" id="MobiDB-lite"/>
    </source>
</evidence>
<feature type="compositionally biased region" description="Low complexity" evidence="3">
    <location>
        <begin position="726"/>
        <end position="750"/>
    </location>
</feature>
<evidence type="ECO:0000313" key="5">
    <source>
        <dbReference type="Proteomes" id="UP000246464"/>
    </source>
</evidence>
<feature type="compositionally biased region" description="Polar residues" evidence="3">
    <location>
        <begin position="751"/>
        <end position="771"/>
    </location>
</feature>
<dbReference type="Proteomes" id="UP000246464">
    <property type="component" value="Chromosome 20"/>
</dbReference>
<comment type="similarity">
    <text evidence="1">Belongs to the taxilin family.</text>
</comment>
<feature type="compositionally biased region" description="Basic residues" evidence="3">
    <location>
        <begin position="772"/>
        <end position="785"/>
    </location>
</feature>
<keyword evidence="5" id="KW-1185">Reference proteome</keyword>
<dbReference type="AlphaFoldDB" id="A0A2U9CXT9"/>
<feature type="coiled-coil region" evidence="2">
    <location>
        <begin position="433"/>
        <end position="460"/>
    </location>
</feature>
<feature type="coiled-coil region" evidence="2">
    <location>
        <begin position="489"/>
        <end position="516"/>
    </location>
</feature>
<feature type="compositionally biased region" description="Basic and acidic residues" evidence="3">
    <location>
        <begin position="639"/>
        <end position="649"/>
    </location>
</feature>